<dbReference type="Gramene" id="rna-AYBTSS11_LOCUS9664">
    <property type="protein sequence ID" value="CAJ1940371.1"/>
    <property type="gene ID" value="gene-AYBTSS11_LOCUS9664"/>
</dbReference>
<sequence length="92" mass="9986">MARALRLGLDGLRARDFGVIGEEGAWDRVHSFGKGKRPVVEIEGYWWSRKAGKVRPGSGDVNHNGRDASTGGLGLMVSSYERGDGESGVRDR</sequence>
<dbReference type="Proteomes" id="UP001189624">
    <property type="component" value="Chromosome 3"/>
</dbReference>
<accession>A0AA86VXH9</accession>
<feature type="region of interest" description="Disordered" evidence="1">
    <location>
        <begin position="55"/>
        <end position="92"/>
    </location>
</feature>
<feature type="compositionally biased region" description="Basic and acidic residues" evidence="1">
    <location>
        <begin position="81"/>
        <end position="92"/>
    </location>
</feature>
<proteinExistence type="predicted"/>
<evidence type="ECO:0000256" key="1">
    <source>
        <dbReference type="SAM" id="MobiDB-lite"/>
    </source>
</evidence>
<protein>
    <submittedName>
        <fullName evidence="2">Uncharacterized protein</fullName>
    </submittedName>
</protein>
<gene>
    <name evidence="2" type="ORF">AYBTSS11_LOCUS9664</name>
</gene>
<dbReference type="AlphaFoldDB" id="A0AA86VXH9"/>
<name>A0AA86VXH9_9FABA</name>
<organism evidence="2 3">
    <name type="scientific">Sphenostylis stenocarpa</name>
    <dbReference type="NCBI Taxonomy" id="92480"/>
    <lineage>
        <taxon>Eukaryota</taxon>
        <taxon>Viridiplantae</taxon>
        <taxon>Streptophyta</taxon>
        <taxon>Embryophyta</taxon>
        <taxon>Tracheophyta</taxon>
        <taxon>Spermatophyta</taxon>
        <taxon>Magnoliopsida</taxon>
        <taxon>eudicotyledons</taxon>
        <taxon>Gunneridae</taxon>
        <taxon>Pentapetalae</taxon>
        <taxon>rosids</taxon>
        <taxon>fabids</taxon>
        <taxon>Fabales</taxon>
        <taxon>Fabaceae</taxon>
        <taxon>Papilionoideae</taxon>
        <taxon>50 kb inversion clade</taxon>
        <taxon>NPAAA clade</taxon>
        <taxon>indigoferoid/millettioid clade</taxon>
        <taxon>Phaseoleae</taxon>
        <taxon>Sphenostylis</taxon>
    </lineage>
</organism>
<keyword evidence="3" id="KW-1185">Reference proteome</keyword>
<evidence type="ECO:0000313" key="2">
    <source>
        <dbReference type="EMBL" id="CAJ1940371.1"/>
    </source>
</evidence>
<reference evidence="2" key="1">
    <citation type="submission" date="2023-10" db="EMBL/GenBank/DDBJ databases">
        <authorList>
            <person name="Domelevo Entfellner J.-B."/>
        </authorList>
    </citation>
    <scope>NUCLEOTIDE SEQUENCE</scope>
</reference>
<evidence type="ECO:0000313" key="3">
    <source>
        <dbReference type="Proteomes" id="UP001189624"/>
    </source>
</evidence>
<dbReference type="EMBL" id="OY731400">
    <property type="protein sequence ID" value="CAJ1940371.1"/>
    <property type="molecule type" value="Genomic_DNA"/>
</dbReference>